<dbReference type="GO" id="GO:0007265">
    <property type="term" value="P:Ras protein signal transduction"/>
    <property type="evidence" value="ECO:0007669"/>
    <property type="project" value="TreeGrafter"/>
</dbReference>
<protein>
    <recommendedName>
        <fullName evidence="12">Ras GEF</fullName>
    </recommendedName>
</protein>
<evidence type="ECO:0000256" key="4">
    <source>
        <dbReference type="PROSITE-ProRule" id="PRU00192"/>
    </source>
</evidence>
<feature type="compositionally biased region" description="Polar residues" evidence="5">
    <location>
        <begin position="293"/>
        <end position="304"/>
    </location>
</feature>
<dbReference type="Pfam" id="PF23518">
    <property type="entry name" value="WW_2"/>
    <property type="match status" value="1"/>
</dbReference>
<feature type="domain" description="N-terminal Ras-GEF" evidence="9">
    <location>
        <begin position="934"/>
        <end position="1065"/>
    </location>
</feature>
<dbReference type="OrthoDB" id="546434at2759"/>
<dbReference type="CDD" id="cd00155">
    <property type="entry name" value="RasGEF"/>
    <property type="match status" value="1"/>
</dbReference>
<dbReference type="CDD" id="cd00201">
    <property type="entry name" value="WW"/>
    <property type="match status" value="1"/>
</dbReference>
<dbReference type="STRING" id="745531.A0A0C3NUH2"/>
<sequence length="1352" mass="148922">MDAAFYPAHRHSELASSSSRNQATSNPVQETSMNQAQGGEEQYISTFFCRALYDYQTSDASSLSFRRGDIIEVLTCLESGWWDGLLGDERGWFPSNYVSTISDQEAEAALGASDLEGPQSSIGDDSVVDIEHSMSRSLSQSDQDGDWLDSEPAYLNAGRTNGSMNAHATGTQHHDFWVPQVSGDGRIFYVNTQTGEHARDLPQETDVEVNGGEPVASVHPSELNGISGLAKGVSPTAGFGIPARTRTPEPWERRLADDGLAYYYVNKLDGTISWTVPTSTNPSSSNGPHTNGVSGSYANSSQITPLAPRMRADSSAASRDRSYSITDRASIYSDDSDVQPLQQRSRAQSSVDGTRVPNGSQPNGTASQSHTNQSTALELTPAEQLAKVLQRALSSGPPESPVELQNHVRQAIVAVVDFLQSTSHGRRPEHIREVNSRVLQVVTAVRNLLYVTATPTGHIPSHLYPRASHDARAASSAQSLQTHLKAAHRKVAGTLSKLVLSALAMQYDPALSVGDKPNRMESDAAELERSVVAFVAELHRYQKEHPPKVPTESKRLLGVFSPNYIGPSLPGGGSAGDWKGFGFTTSPQERRSPRRALDGDAVVELKDVAMSMDKLLGGLLTAWRSADSERIQAEGRTAVGHLSAILAYLGDVDIAQHVDIDAVRADHLSPQYATTVEKARHYLRTTEVSIQALYDDTASLFEAIQAPLIWDQDTQHPGTEASSSYEFVEDLVLTLRKNLSLASANLEGLFHIGREQAEIGSGAYSSSIEWRRSRGSVFIAAGVTGAVRPEEDEDVVDIALALGNEYRPAPSIDSHATTATLYYNGSQQHSETSLDTDRSRSEDPVEPVTPTWPPHASGSEVGTMIANDQDDLSDDGLIDDGPSIAKSPAAAKQVNKLAKLLGETPTHYIKQLNADAQPWYLRPNYDQSEIIIDPDGQVRAGSKPALIERLTAHETADHSFSKHFMITFKSFMDLDELFELLVARFWIEPPPDLTSEEHADWVKQKQVMIRLRVLNTFRTMITDDDVLEKDDMYILDRIRDFCVTAEATTSVAAVKQLVVLIDRVQGGLGVKTMSAQIASPPPPILPKNPKKIKLLDLDPQELARQLTVMEADLYKKIRPIECLTRSREASRAGKSDDNITKIIRMANRIANWVAETILEREDSRKRAAVVKHFIAVADRCRNMQNFSSMVAITSGLNTPPIRRLKRTWELVNQKFMAQLAACEATIDSNKNFNNYRNILASITPPCVPFIGTYLTTLTFINDGAGDTVSGDMVNFRKRQKAAEVILDIKRWQAMPYNLTLVAVIIAWLEESFEKYQDGKDYGDQFWNISLEREPREREDEKMARLLQESGFL</sequence>
<keyword evidence="11" id="KW-1185">Reference proteome</keyword>
<evidence type="ECO:0000259" key="7">
    <source>
        <dbReference type="PROSITE" id="PS50009"/>
    </source>
</evidence>
<dbReference type="GO" id="GO:0005886">
    <property type="term" value="C:plasma membrane"/>
    <property type="evidence" value="ECO:0007669"/>
    <property type="project" value="TreeGrafter"/>
</dbReference>
<feature type="compositionally biased region" description="Polar residues" evidence="5">
    <location>
        <begin position="14"/>
        <end position="37"/>
    </location>
</feature>
<feature type="compositionally biased region" description="Low complexity" evidence="5">
    <location>
        <begin position="278"/>
        <end position="292"/>
    </location>
</feature>
<dbReference type="EMBL" id="KN840472">
    <property type="protein sequence ID" value="KIP08979.1"/>
    <property type="molecule type" value="Genomic_DNA"/>
</dbReference>
<feature type="domain" description="SH3" evidence="6">
    <location>
        <begin position="44"/>
        <end position="103"/>
    </location>
</feature>
<dbReference type="Gene3D" id="2.20.70.10">
    <property type="match status" value="1"/>
</dbReference>
<evidence type="ECO:0000313" key="11">
    <source>
        <dbReference type="Proteomes" id="UP000053257"/>
    </source>
</evidence>
<dbReference type="Gene3D" id="1.20.870.10">
    <property type="entry name" value="Son of sevenless (SoS) protein Chain: S domain 1"/>
    <property type="match status" value="1"/>
</dbReference>
<feature type="region of interest" description="Disordered" evidence="5">
    <location>
        <begin position="1"/>
        <end position="37"/>
    </location>
</feature>
<dbReference type="InterPro" id="IPR001895">
    <property type="entry name" value="RASGEF_cat_dom"/>
</dbReference>
<dbReference type="PROSITE" id="PS50020">
    <property type="entry name" value="WW_DOMAIN_2"/>
    <property type="match status" value="1"/>
</dbReference>
<evidence type="ECO:0000256" key="3">
    <source>
        <dbReference type="PROSITE-ProRule" id="PRU00168"/>
    </source>
</evidence>
<dbReference type="HOGENOM" id="CLU_002632_0_1_1"/>
<dbReference type="PRINTS" id="PR00452">
    <property type="entry name" value="SH3DOMAIN"/>
</dbReference>
<evidence type="ECO:0000256" key="2">
    <source>
        <dbReference type="ARBA" id="ARBA00022658"/>
    </source>
</evidence>
<dbReference type="SUPFAM" id="SSF48366">
    <property type="entry name" value="Ras GEF"/>
    <property type="match status" value="1"/>
</dbReference>
<accession>A0A0C3NUH2</accession>
<dbReference type="InterPro" id="IPR001452">
    <property type="entry name" value="SH3_domain"/>
</dbReference>
<dbReference type="SMART" id="SM00147">
    <property type="entry name" value="RasGEF"/>
    <property type="match status" value="1"/>
</dbReference>
<evidence type="ECO:0000259" key="9">
    <source>
        <dbReference type="PROSITE" id="PS50212"/>
    </source>
</evidence>
<dbReference type="InterPro" id="IPR057827">
    <property type="entry name" value="WW_fungi"/>
</dbReference>
<reference evidence="10 11" key="1">
    <citation type="journal article" date="2014" name="PLoS Genet.">
        <title>Analysis of the Phlebiopsis gigantea genome, transcriptome and secretome provides insight into its pioneer colonization strategies of wood.</title>
        <authorList>
            <person name="Hori C."/>
            <person name="Ishida T."/>
            <person name="Igarashi K."/>
            <person name="Samejima M."/>
            <person name="Suzuki H."/>
            <person name="Master E."/>
            <person name="Ferreira P."/>
            <person name="Ruiz-Duenas F.J."/>
            <person name="Held B."/>
            <person name="Canessa P."/>
            <person name="Larrondo L.F."/>
            <person name="Schmoll M."/>
            <person name="Druzhinina I.S."/>
            <person name="Kubicek C.P."/>
            <person name="Gaskell J.A."/>
            <person name="Kersten P."/>
            <person name="St John F."/>
            <person name="Glasner J."/>
            <person name="Sabat G."/>
            <person name="Splinter BonDurant S."/>
            <person name="Syed K."/>
            <person name="Yadav J."/>
            <person name="Mgbeahuruike A.C."/>
            <person name="Kovalchuk A."/>
            <person name="Asiegbu F.O."/>
            <person name="Lackner G."/>
            <person name="Hoffmeister D."/>
            <person name="Rencoret J."/>
            <person name="Gutierrez A."/>
            <person name="Sun H."/>
            <person name="Lindquist E."/>
            <person name="Barry K."/>
            <person name="Riley R."/>
            <person name="Grigoriev I.V."/>
            <person name="Henrissat B."/>
            <person name="Kues U."/>
            <person name="Berka R.M."/>
            <person name="Martinez A.T."/>
            <person name="Covert S.F."/>
            <person name="Blanchette R.A."/>
            <person name="Cullen D."/>
        </authorList>
    </citation>
    <scope>NUCLEOTIDE SEQUENCE [LARGE SCALE GENOMIC DNA]</scope>
    <source>
        <strain evidence="10 11">11061_1 CR5-6</strain>
    </source>
</reference>
<dbReference type="SMART" id="SM00326">
    <property type="entry name" value="SH3"/>
    <property type="match status" value="1"/>
</dbReference>
<dbReference type="PROSITE" id="PS50009">
    <property type="entry name" value="RASGEF_CAT"/>
    <property type="match status" value="1"/>
</dbReference>
<keyword evidence="1 4" id="KW-0728">SH3 domain</keyword>
<dbReference type="InterPro" id="IPR008937">
    <property type="entry name" value="Ras-like_GEF"/>
</dbReference>
<dbReference type="SUPFAM" id="SSF50044">
    <property type="entry name" value="SH3-domain"/>
    <property type="match status" value="1"/>
</dbReference>
<evidence type="ECO:0000256" key="5">
    <source>
        <dbReference type="SAM" id="MobiDB-lite"/>
    </source>
</evidence>
<evidence type="ECO:0008006" key="12">
    <source>
        <dbReference type="Google" id="ProtNLM"/>
    </source>
</evidence>
<gene>
    <name evidence="10" type="ORF">PHLGIDRAFT_126689</name>
</gene>
<dbReference type="Pfam" id="PF00018">
    <property type="entry name" value="SH3_1"/>
    <property type="match status" value="1"/>
</dbReference>
<dbReference type="PROSITE" id="PS50212">
    <property type="entry name" value="RASGEF_NTER"/>
    <property type="match status" value="1"/>
</dbReference>
<feature type="region of interest" description="Disordered" evidence="5">
    <location>
        <begin position="825"/>
        <end position="858"/>
    </location>
</feature>
<dbReference type="InterPro" id="IPR036028">
    <property type="entry name" value="SH3-like_dom_sf"/>
</dbReference>
<dbReference type="CDD" id="cd11883">
    <property type="entry name" value="SH3_Sdc25"/>
    <property type="match status" value="1"/>
</dbReference>
<feature type="domain" description="Ras-GEF" evidence="7">
    <location>
        <begin position="1098"/>
        <end position="1335"/>
    </location>
</feature>
<feature type="domain" description="WW" evidence="8">
    <location>
        <begin position="245"/>
        <end position="279"/>
    </location>
</feature>
<dbReference type="CDD" id="cd06224">
    <property type="entry name" value="REM"/>
    <property type="match status" value="1"/>
</dbReference>
<evidence type="ECO:0000259" key="8">
    <source>
        <dbReference type="PROSITE" id="PS50020"/>
    </source>
</evidence>
<proteinExistence type="predicted"/>
<dbReference type="PANTHER" id="PTHR23113:SF368">
    <property type="entry name" value="CELL DIVISION CONTROL PROTEIN 25"/>
    <property type="match status" value="1"/>
</dbReference>
<dbReference type="InterPro" id="IPR001202">
    <property type="entry name" value="WW_dom"/>
</dbReference>
<dbReference type="PANTHER" id="PTHR23113">
    <property type="entry name" value="GUANINE NUCLEOTIDE EXCHANGE FACTOR"/>
    <property type="match status" value="1"/>
</dbReference>
<dbReference type="PROSITE" id="PS50002">
    <property type="entry name" value="SH3"/>
    <property type="match status" value="1"/>
</dbReference>
<dbReference type="InterPro" id="IPR000651">
    <property type="entry name" value="Ras-like_Gua-exchang_fac_N"/>
</dbReference>
<organism evidence="10 11">
    <name type="scientific">Phlebiopsis gigantea (strain 11061_1 CR5-6)</name>
    <name type="common">White-rot fungus</name>
    <name type="synonym">Peniophora gigantea</name>
    <dbReference type="NCBI Taxonomy" id="745531"/>
    <lineage>
        <taxon>Eukaryota</taxon>
        <taxon>Fungi</taxon>
        <taxon>Dikarya</taxon>
        <taxon>Basidiomycota</taxon>
        <taxon>Agaricomycotina</taxon>
        <taxon>Agaricomycetes</taxon>
        <taxon>Polyporales</taxon>
        <taxon>Phanerochaetaceae</taxon>
        <taxon>Phlebiopsis</taxon>
    </lineage>
</organism>
<dbReference type="FunFam" id="2.30.30.40:FF:000072">
    <property type="entry name" value="Unconventional Myosin IB"/>
    <property type="match status" value="1"/>
</dbReference>
<dbReference type="GO" id="GO:0005085">
    <property type="term" value="F:guanyl-nucleotide exchange factor activity"/>
    <property type="evidence" value="ECO:0007669"/>
    <property type="project" value="UniProtKB-KW"/>
</dbReference>
<dbReference type="Gene3D" id="2.30.30.40">
    <property type="entry name" value="SH3 Domains"/>
    <property type="match status" value="1"/>
</dbReference>
<dbReference type="InterPro" id="IPR023578">
    <property type="entry name" value="Ras_GEF_dom_sf"/>
</dbReference>
<evidence type="ECO:0000259" key="6">
    <source>
        <dbReference type="PROSITE" id="PS50002"/>
    </source>
</evidence>
<evidence type="ECO:0000256" key="1">
    <source>
        <dbReference type="ARBA" id="ARBA00022443"/>
    </source>
</evidence>
<dbReference type="InterPro" id="IPR036964">
    <property type="entry name" value="RASGEF_cat_dom_sf"/>
</dbReference>
<name>A0A0C3NUH2_PHLG1</name>
<dbReference type="Pfam" id="PF00617">
    <property type="entry name" value="RasGEF"/>
    <property type="match status" value="1"/>
</dbReference>
<dbReference type="Proteomes" id="UP000053257">
    <property type="component" value="Unassembled WGS sequence"/>
</dbReference>
<keyword evidence="2 3" id="KW-0344">Guanine-nucleotide releasing factor</keyword>
<dbReference type="Gene3D" id="1.10.840.10">
    <property type="entry name" value="Ras guanine-nucleotide exchange factors catalytic domain"/>
    <property type="match status" value="1"/>
</dbReference>
<feature type="compositionally biased region" description="Polar residues" evidence="5">
    <location>
        <begin position="339"/>
        <end position="375"/>
    </location>
</feature>
<evidence type="ECO:0000313" key="10">
    <source>
        <dbReference type="EMBL" id="KIP08979.1"/>
    </source>
</evidence>
<feature type="compositionally biased region" description="Low complexity" evidence="5">
    <location>
        <begin position="307"/>
        <end position="317"/>
    </location>
</feature>
<dbReference type="Pfam" id="PF00618">
    <property type="entry name" value="RasGEF_N"/>
    <property type="match status" value="1"/>
</dbReference>
<dbReference type="SMART" id="SM00229">
    <property type="entry name" value="RasGEFN"/>
    <property type="match status" value="1"/>
</dbReference>
<feature type="region of interest" description="Disordered" evidence="5">
    <location>
        <begin position="278"/>
        <end position="375"/>
    </location>
</feature>